<gene>
    <name evidence="1" type="ORF">SDC9_74710</name>
</gene>
<dbReference type="AlphaFoldDB" id="A0A644YJX4"/>
<accession>A0A644YJX4</accession>
<dbReference type="EMBL" id="VSSQ01005187">
    <property type="protein sequence ID" value="MPM28191.1"/>
    <property type="molecule type" value="Genomic_DNA"/>
</dbReference>
<dbReference type="InterPro" id="IPR019651">
    <property type="entry name" value="Glutamate_DH_NAD-spec"/>
</dbReference>
<dbReference type="Pfam" id="PF10712">
    <property type="entry name" value="NAD-GH"/>
    <property type="match status" value="1"/>
</dbReference>
<sequence length="173" mass="19670">MPGNFGGVRLSVKPHPHFPIRCARECTFKLFRLTVNGRLCFQAESIPWNAAVLKKILFKQLCKIVSAEVIVPGDGFDLHHVLKQLQNGHIKGPAAQVKYEKPVSVPALVQAIGERRRRRLIDEPLHLESRKLRCPIGRFALRIAEIGRDADNRFVNLLSQISFGIRLQRTKHQ</sequence>
<reference evidence="1" key="1">
    <citation type="submission" date="2019-08" db="EMBL/GenBank/DDBJ databases">
        <authorList>
            <person name="Kucharzyk K."/>
            <person name="Murdoch R.W."/>
            <person name="Higgins S."/>
            <person name="Loffler F."/>
        </authorList>
    </citation>
    <scope>NUCLEOTIDE SEQUENCE</scope>
</reference>
<comment type="caution">
    <text evidence="1">The sequence shown here is derived from an EMBL/GenBank/DDBJ whole genome shotgun (WGS) entry which is preliminary data.</text>
</comment>
<organism evidence="1">
    <name type="scientific">bioreactor metagenome</name>
    <dbReference type="NCBI Taxonomy" id="1076179"/>
    <lineage>
        <taxon>unclassified sequences</taxon>
        <taxon>metagenomes</taxon>
        <taxon>ecological metagenomes</taxon>
    </lineage>
</organism>
<proteinExistence type="predicted"/>
<protein>
    <submittedName>
        <fullName evidence="1">Uncharacterized protein</fullName>
    </submittedName>
</protein>
<name>A0A644YJX4_9ZZZZ</name>
<evidence type="ECO:0000313" key="1">
    <source>
        <dbReference type="EMBL" id="MPM28191.1"/>
    </source>
</evidence>